<dbReference type="EMBL" id="AAGZJS010000017">
    <property type="protein sequence ID" value="EBT6291089.1"/>
    <property type="molecule type" value="Genomic_DNA"/>
</dbReference>
<sequence>MLKDYLCHIANTLTGMYQLPFSQEWDARLNKLLDEGVLLSVGEYTATFSAGEHTVEVWIRNRWYSFGSLYCFDGECAPQHLQARPRFRTMRRLYAVVKKHVVKEGESCF</sequence>
<dbReference type="EMBL" id="AAGIGS010000004">
    <property type="protein sequence ID" value="EBO3621552.1"/>
    <property type="molecule type" value="Genomic_DNA"/>
</dbReference>
<evidence type="ECO:0000313" key="1">
    <source>
        <dbReference type="EMBL" id="EBO3621552.1"/>
    </source>
</evidence>
<proteinExistence type="predicted"/>
<name>A0A5U0H5Q0_SALER</name>
<reference evidence="1" key="1">
    <citation type="submission" date="2018-07" db="EMBL/GenBank/DDBJ databases">
        <authorList>
            <consortium name="PulseNet: The National Subtyping Network for Foodborne Disease Surveillance"/>
            <person name="Tarr C.L."/>
            <person name="Trees E."/>
            <person name="Katz L.S."/>
            <person name="Carleton-Romer H.A."/>
            <person name="Stroika S."/>
            <person name="Kucerova Z."/>
            <person name="Roache K.F."/>
            <person name="Sabol A.L."/>
            <person name="Besser J."/>
            <person name="Gerner-Smidt P."/>
        </authorList>
    </citation>
    <scope>NUCLEOTIDE SEQUENCE</scope>
    <source>
        <strain evidence="1">PNUSAS009482</strain>
        <strain evidence="2">PNUSAS023047</strain>
    </source>
</reference>
<protein>
    <submittedName>
        <fullName evidence="1">Uncharacterized protein</fullName>
    </submittedName>
</protein>
<accession>A0A5U0H5Q0</accession>
<evidence type="ECO:0000313" key="2">
    <source>
        <dbReference type="EMBL" id="EBT6291089.1"/>
    </source>
</evidence>
<comment type="caution">
    <text evidence="1">The sequence shown here is derived from an EMBL/GenBank/DDBJ whole genome shotgun (WGS) entry which is preliminary data.</text>
</comment>
<dbReference type="AlphaFoldDB" id="A0A5U0H5Q0"/>
<gene>
    <name evidence="1" type="ORF">B6N72_07785</name>
    <name evidence="2" type="ORF">CNP70_16475</name>
</gene>
<organism evidence="1">
    <name type="scientific">Salmonella enterica</name>
    <name type="common">Salmonella choleraesuis</name>
    <dbReference type="NCBI Taxonomy" id="28901"/>
    <lineage>
        <taxon>Bacteria</taxon>
        <taxon>Pseudomonadati</taxon>
        <taxon>Pseudomonadota</taxon>
        <taxon>Gammaproteobacteria</taxon>
        <taxon>Enterobacterales</taxon>
        <taxon>Enterobacteriaceae</taxon>
        <taxon>Salmonella</taxon>
    </lineage>
</organism>